<evidence type="ECO:0000256" key="3">
    <source>
        <dbReference type="ARBA" id="ARBA00012438"/>
    </source>
</evidence>
<keyword evidence="10 13" id="KW-1133">Transmembrane helix</keyword>
<proteinExistence type="predicted"/>
<evidence type="ECO:0000256" key="12">
    <source>
        <dbReference type="ARBA" id="ARBA00023136"/>
    </source>
</evidence>
<organism evidence="15 16">
    <name type="scientific">[Clostridium] citroniae WAL-19142</name>
    <dbReference type="NCBI Taxonomy" id="742734"/>
    <lineage>
        <taxon>Bacteria</taxon>
        <taxon>Bacillati</taxon>
        <taxon>Bacillota</taxon>
        <taxon>Clostridia</taxon>
        <taxon>Lachnospirales</taxon>
        <taxon>Lachnospiraceae</taxon>
        <taxon>Enterocloster</taxon>
    </lineage>
</organism>
<keyword evidence="12 13" id="KW-0472">Membrane</keyword>
<dbReference type="GO" id="GO:0005886">
    <property type="term" value="C:plasma membrane"/>
    <property type="evidence" value="ECO:0007669"/>
    <property type="project" value="TreeGrafter"/>
</dbReference>
<accession>A0A0J9C4Z7</accession>
<name>A0A0J9C4Z7_9FIRM</name>
<evidence type="ECO:0000256" key="13">
    <source>
        <dbReference type="SAM" id="Phobius"/>
    </source>
</evidence>
<keyword evidence="6 13" id="KW-0812">Transmembrane</keyword>
<evidence type="ECO:0000256" key="6">
    <source>
        <dbReference type="ARBA" id="ARBA00022692"/>
    </source>
</evidence>
<dbReference type="CDD" id="cd00082">
    <property type="entry name" value="HisKA"/>
    <property type="match status" value="1"/>
</dbReference>
<dbReference type="FunFam" id="3.30.565.10:FF:000006">
    <property type="entry name" value="Sensor histidine kinase WalK"/>
    <property type="match status" value="1"/>
</dbReference>
<dbReference type="SMART" id="SM00387">
    <property type="entry name" value="HATPase_c"/>
    <property type="match status" value="1"/>
</dbReference>
<dbReference type="InterPro" id="IPR005467">
    <property type="entry name" value="His_kinase_dom"/>
</dbReference>
<evidence type="ECO:0000256" key="7">
    <source>
        <dbReference type="ARBA" id="ARBA00022741"/>
    </source>
</evidence>
<feature type="transmembrane region" description="Helical" evidence="13">
    <location>
        <begin position="64"/>
        <end position="81"/>
    </location>
</feature>
<dbReference type="PATRIC" id="fig|742734.4.peg.2425"/>
<evidence type="ECO:0000313" key="15">
    <source>
        <dbReference type="EMBL" id="KMW20237.1"/>
    </source>
</evidence>
<dbReference type="EC" id="2.7.13.3" evidence="3"/>
<dbReference type="PANTHER" id="PTHR45569">
    <property type="entry name" value="SENSOR PROTEIN KDPD"/>
    <property type="match status" value="1"/>
</dbReference>
<evidence type="ECO:0000256" key="1">
    <source>
        <dbReference type="ARBA" id="ARBA00000085"/>
    </source>
</evidence>
<keyword evidence="4" id="KW-0597">Phosphoprotein</keyword>
<dbReference type="GO" id="GO:0000155">
    <property type="term" value="F:phosphorelay sensor kinase activity"/>
    <property type="evidence" value="ECO:0007669"/>
    <property type="project" value="InterPro"/>
</dbReference>
<dbReference type="SMART" id="SM00388">
    <property type="entry name" value="HisKA"/>
    <property type="match status" value="1"/>
</dbReference>
<comment type="catalytic activity">
    <reaction evidence="1">
        <text>ATP + protein L-histidine = ADP + protein N-phospho-L-histidine.</text>
        <dbReference type="EC" id="2.7.13.3"/>
    </reaction>
</comment>
<dbReference type="PRINTS" id="PR00344">
    <property type="entry name" value="BCTRLSENSOR"/>
</dbReference>
<feature type="transmembrane region" description="Helical" evidence="13">
    <location>
        <begin position="41"/>
        <end position="59"/>
    </location>
</feature>
<evidence type="ECO:0000256" key="2">
    <source>
        <dbReference type="ARBA" id="ARBA00004141"/>
    </source>
</evidence>
<dbReference type="InterPro" id="IPR036890">
    <property type="entry name" value="HATPase_C_sf"/>
</dbReference>
<dbReference type="InterPro" id="IPR004358">
    <property type="entry name" value="Sig_transdc_His_kin-like_C"/>
</dbReference>
<dbReference type="SUPFAM" id="SSF47384">
    <property type="entry name" value="Homodimeric domain of signal transducing histidine kinase"/>
    <property type="match status" value="1"/>
</dbReference>
<comment type="subcellular location">
    <subcellularLocation>
        <location evidence="2">Membrane</location>
        <topology evidence="2">Multi-pass membrane protein</topology>
    </subcellularLocation>
</comment>
<feature type="domain" description="Histidine kinase" evidence="14">
    <location>
        <begin position="297"/>
        <end position="514"/>
    </location>
</feature>
<dbReference type="Gene3D" id="3.30.450.40">
    <property type="match status" value="1"/>
</dbReference>
<dbReference type="OrthoDB" id="9806130at2"/>
<sequence>MKLLHIGHTLKHTRCTDTMITVSVLALSTALGFLFEEMGLPQTNIITVYILGVLVVAALTASRWYSTAASLASILLFNYIFTEPMFAFKADDAGTQLTLLITFLAAVFTSSYAVQIKENARISRQDAYRSGVILDTSQMLQKAGNQEDILRTAAIQLNKLLKRDIACFQADARGLCSPVGFTEFSEHPDSRGPSPETLEEMTAARKCYMGHCETGATTQILSTAAFHYLPVKSCDLVYAVMGIRVGLVVPDDFENSLAIAILNQCATALEKEYISRKREEEAAMAQAEQFRSNLLRSISHDLRTPLTSISGNAGVLMNDADSLDHEHRQRIYKDIHDDSMWLISLVENLLSITRVEGGAVQLHMETELLEEIIDEAMRHIHRRHESRKVRVTQEGDYILVSVDAQLIIQVVTNLVDNAIKYTPENSDITVKSYQRGNCAIIEVTDNGPGIPDDSKEKIFQMFYTTGYKSADGKRGMGLGLPLCRAILNAHKGTIEVLDHTPSGSIFRITLPAEEVSIHE</sequence>
<keyword evidence="8" id="KW-0418">Kinase</keyword>
<dbReference type="Gene3D" id="1.20.120.620">
    <property type="entry name" value="Backbone structure of the membrane domain of e. Coli histidine kinase receptor kdpd"/>
    <property type="match status" value="1"/>
</dbReference>
<gene>
    <name evidence="15" type="ORF">HMPREF9470_02252</name>
</gene>
<feature type="transmembrane region" description="Helical" evidence="13">
    <location>
        <begin position="18"/>
        <end position="35"/>
    </location>
</feature>
<dbReference type="InterPro" id="IPR029016">
    <property type="entry name" value="GAF-like_dom_sf"/>
</dbReference>
<dbReference type="Pfam" id="PF13493">
    <property type="entry name" value="DUF4118"/>
    <property type="match status" value="1"/>
</dbReference>
<dbReference type="AlphaFoldDB" id="A0A0J9C4Z7"/>
<evidence type="ECO:0000256" key="8">
    <source>
        <dbReference type="ARBA" id="ARBA00022777"/>
    </source>
</evidence>
<dbReference type="InterPro" id="IPR038318">
    <property type="entry name" value="KdpD_sf"/>
</dbReference>
<evidence type="ECO:0000256" key="11">
    <source>
        <dbReference type="ARBA" id="ARBA00023012"/>
    </source>
</evidence>
<dbReference type="PANTHER" id="PTHR45569:SF1">
    <property type="entry name" value="SENSOR PROTEIN KDPD"/>
    <property type="match status" value="1"/>
</dbReference>
<evidence type="ECO:0000259" key="14">
    <source>
        <dbReference type="PROSITE" id="PS50109"/>
    </source>
</evidence>
<dbReference type="Pfam" id="PF00512">
    <property type="entry name" value="HisKA"/>
    <property type="match status" value="1"/>
</dbReference>
<dbReference type="Pfam" id="PF02518">
    <property type="entry name" value="HATPase_c"/>
    <property type="match status" value="1"/>
</dbReference>
<keyword evidence="5" id="KW-0808">Transferase</keyword>
<dbReference type="Proteomes" id="UP000037392">
    <property type="component" value="Unassembled WGS sequence"/>
</dbReference>
<protein>
    <recommendedName>
        <fullName evidence="3">histidine kinase</fullName>
        <ecNumber evidence="3">2.7.13.3</ecNumber>
    </recommendedName>
</protein>
<evidence type="ECO:0000256" key="10">
    <source>
        <dbReference type="ARBA" id="ARBA00022989"/>
    </source>
</evidence>
<keyword evidence="11" id="KW-0902">Two-component regulatory system</keyword>
<dbReference type="InterPro" id="IPR003594">
    <property type="entry name" value="HATPase_dom"/>
</dbReference>
<dbReference type="SUPFAM" id="SSF55874">
    <property type="entry name" value="ATPase domain of HSP90 chaperone/DNA topoisomerase II/histidine kinase"/>
    <property type="match status" value="1"/>
</dbReference>
<reference evidence="15 16" key="1">
    <citation type="submission" date="2011-04" db="EMBL/GenBank/DDBJ databases">
        <title>The Genome Sequence of Clostridium citroniae WAL-19142.</title>
        <authorList>
            <consortium name="The Broad Institute Genome Sequencing Platform"/>
            <person name="Earl A."/>
            <person name="Ward D."/>
            <person name="Feldgarden M."/>
            <person name="Gevers D."/>
            <person name="Warren Y.A."/>
            <person name="Tyrrell K.L."/>
            <person name="Citron D.M."/>
            <person name="Goldstein E.J."/>
            <person name="Daigneault M."/>
            <person name="Allen-Vercoe E."/>
            <person name="Young S.K."/>
            <person name="Zeng Q."/>
            <person name="Gargeya S."/>
            <person name="Fitzgerald M."/>
            <person name="Haas B."/>
            <person name="Abouelleil A."/>
            <person name="Alvarado L."/>
            <person name="Arachchi H.M."/>
            <person name="Berlin A."/>
            <person name="Brown A."/>
            <person name="Chapman S.B."/>
            <person name="Chen Z."/>
            <person name="Dunbar C."/>
            <person name="Freedman E."/>
            <person name="Gearin G."/>
            <person name="Gellesch M."/>
            <person name="Goldberg J."/>
            <person name="Griggs A."/>
            <person name="Gujja S."/>
            <person name="Heilman E.R."/>
            <person name="Heiman D."/>
            <person name="Howarth C."/>
            <person name="Larson L."/>
            <person name="Lui A."/>
            <person name="MacDonald P.J."/>
            <person name="Mehta T."/>
            <person name="Montmayeur A."/>
            <person name="Murphy C."/>
            <person name="Neiman D."/>
            <person name="Pearson M."/>
            <person name="Priest M."/>
            <person name="Roberts A."/>
            <person name="Saif S."/>
            <person name="Shea T."/>
            <person name="Shenoy N."/>
            <person name="Sisk P."/>
            <person name="Stolte C."/>
            <person name="Sykes S."/>
            <person name="White J."/>
            <person name="Yandava C."/>
            <person name="Wortman J."/>
            <person name="Nusbaum C."/>
            <person name="Birren B."/>
        </authorList>
    </citation>
    <scope>NUCLEOTIDE SEQUENCE [LARGE SCALE GENOMIC DNA]</scope>
    <source>
        <strain evidence="15 16">WAL-19142</strain>
    </source>
</reference>
<dbReference type="InterPro" id="IPR052023">
    <property type="entry name" value="Histidine_kinase_KdpD"/>
</dbReference>
<dbReference type="InterPro" id="IPR036097">
    <property type="entry name" value="HisK_dim/P_sf"/>
</dbReference>
<comment type="caution">
    <text evidence="15">The sequence shown here is derived from an EMBL/GenBank/DDBJ whole genome shotgun (WGS) entry which is preliminary data.</text>
</comment>
<evidence type="ECO:0000256" key="4">
    <source>
        <dbReference type="ARBA" id="ARBA00022553"/>
    </source>
</evidence>
<dbReference type="EMBL" id="ADLK01000019">
    <property type="protein sequence ID" value="KMW20237.1"/>
    <property type="molecule type" value="Genomic_DNA"/>
</dbReference>
<evidence type="ECO:0000256" key="5">
    <source>
        <dbReference type="ARBA" id="ARBA00022679"/>
    </source>
</evidence>
<keyword evidence="7" id="KW-0547">Nucleotide-binding</keyword>
<dbReference type="CDD" id="cd00075">
    <property type="entry name" value="HATPase"/>
    <property type="match status" value="1"/>
</dbReference>
<dbReference type="GO" id="GO:0005524">
    <property type="term" value="F:ATP binding"/>
    <property type="evidence" value="ECO:0007669"/>
    <property type="project" value="UniProtKB-KW"/>
</dbReference>
<dbReference type="InterPro" id="IPR003661">
    <property type="entry name" value="HisK_dim/P_dom"/>
</dbReference>
<dbReference type="Gene3D" id="1.10.287.130">
    <property type="match status" value="1"/>
</dbReference>
<dbReference type="RefSeq" id="WP_007860751.1">
    <property type="nucleotide sequence ID" value="NZ_KQ235877.1"/>
</dbReference>
<dbReference type="PROSITE" id="PS50109">
    <property type="entry name" value="HIS_KIN"/>
    <property type="match status" value="1"/>
</dbReference>
<dbReference type="InterPro" id="IPR025201">
    <property type="entry name" value="KdpD_TM"/>
</dbReference>
<evidence type="ECO:0000256" key="9">
    <source>
        <dbReference type="ARBA" id="ARBA00022840"/>
    </source>
</evidence>
<keyword evidence="9" id="KW-0067">ATP-binding</keyword>
<feature type="transmembrane region" description="Helical" evidence="13">
    <location>
        <begin position="93"/>
        <end position="114"/>
    </location>
</feature>
<dbReference type="GeneID" id="93161806"/>
<evidence type="ECO:0000313" key="16">
    <source>
        <dbReference type="Proteomes" id="UP000037392"/>
    </source>
</evidence>
<dbReference type="Gene3D" id="3.30.565.10">
    <property type="entry name" value="Histidine kinase-like ATPase, C-terminal domain"/>
    <property type="match status" value="1"/>
</dbReference>